<dbReference type="Gene3D" id="1.10.10.60">
    <property type="entry name" value="Homeodomain-like"/>
    <property type="match status" value="2"/>
</dbReference>
<dbReference type="Proteomes" id="UP000182661">
    <property type="component" value="Unassembled WGS sequence"/>
</dbReference>
<keyword evidence="1" id="KW-0805">Transcription regulation</keyword>
<keyword evidence="6" id="KW-1185">Reference proteome</keyword>
<dbReference type="PANTHER" id="PTHR46796">
    <property type="entry name" value="HTH-TYPE TRANSCRIPTIONAL ACTIVATOR RHAS-RELATED"/>
    <property type="match status" value="1"/>
</dbReference>
<evidence type="ECO:0000259" key="4">
    <source>
        <dbReference type="PROSITE" id="PS01124"/>
    </source>
</evidence>
<accession>A0A657LUX3</accession>
<evidence type="ECO:0000256" key="2">
    <source>
        <dbReference type="ARBA" id="ARBA00023125"/>
    </source>
</evidence>
<dbReference type="InterPro" id="IPR018060">
    <property type="entry name" value="HTH_AraC"/>
</dbReference>
<gene>
    <name evidence="5" type="ORF">AX760_15910</name>
</gene>
<dbReference type="GO" id="GO:0043565">
    <property type="term" value="F:sequence-specific DNA binding"/>
    <property type="evidence" value="ECO:0007669"/>
    <property type="project" value="InterPro"/>
</dbReference>
<evidence type="ECO:0000256" key="3">
    <source>
        <dbReference type="ARBA" id="ARBA00023163"/>
    </source>
</evidence>
<dbReference type="SMART" id="SM00342">
    <property type="entry name" value="HTH_ARAC"/>
    <property type="match status" value="1"/>
</dbReference>
<dbReference type="PROSITE" id="PS01124">
    <property type="entry name" value="HTH_ARAC_FAMILY_2"/>
    <property type="match status" value="1"/>
</dbReference>
<evidence type="ECO:0000256" key="1">
    <source>
        <dbReference type="ARBA" id="ARBA00023015"/>
    </source>
</evidence>
<dbReference type="EMBL" id="LSRP01000080">
    <property type="protein sequence ID" value="OJF97749.1"/>
    <property type="molecule type" value="Genomic_DNA"/>
</dbReference>
<dbReference type="InterPro" id="IPR009057">
    <property type="entry name" value="Homeodomain-like_sf"/>
</dbReference>
<dbReference type="AlphaFoldDB" id="A0A657LUX3"/>
<comment type="caution">
    <text evidence="5">The sequence shown here is derived from an EMBL/GenBank/DDBJ whole genome shotgun (WGS) entry which is preliminary data.</text>
</comment>
<dbReference type="PANTHER" id="PTHR46796:SF14">
    <property type="entry name" value="TRANSCRIPTIONAL REGULATORY PROTEIN"/>
    <property type="match status" value="1"/>
</dbReference>
<evidence type="ECO:0000313" key="5">
    <source>
        <dbReference type="EMBL" id="OJF97749.1"/>
    </source>
</evidence>
<keyword evidence="2" id="KW-0238">DNA-binding</keyword>
<evidence type="ECO:0000313" key="6">
    <source>
        <dbReference type="Proteomes" id="UP000182661"/>
    </source>
</evidence>
<dbReference type="InterPro" id="IPR050204">
    <property type="entry name" value="AraC_XylS_family_regulators"/>
</dbReference>
<dbReference type="OrthoDB" id="9806208at2"/>
<dbReference type="SUPFAM" id="SSF46689">
    <property type="entry name" value="Homeodomain-like"/>
    <property type="match status" value="2"/>
</dbReference>
<name>A0A657LUX3_9HYPH</name>
<reference evidence="5 6" key="1">
    <citation type="submission" date="2016-02" db="EMBL/GenBank/DDBJ databases">
        <title>Genome sequencing of a beta-galactosidase producing bacteria Rhizobium sp. 59.</title>
        <authorList>
            <person name="Wang D."/>
            <person name="Kot W."/>
            <person name="Qin Y."/>
            <person name="Hansen L."/>
            <person name="Naqvi K."/>
            <person name="Rensing C."/>
        </authorList>
    </citation>
    <scope>NUCLEOTIDE SEQUENCE [LARGE SCALE GENOMIC DNA]</scope>
    <source>
        <strain evidence="5 6">59</strain>
    </source>
</reference>
<keyword evidence="3" id="KW-0804">Transcription</keyword>
<dbReference type="GO" id="GO:0003700">
    <property type="term" value="F:DNA-binding transcription factor activity"/>
    <property type="evidence" value="ECO:0007669"/>
    <property type="project" value="InterPro"/>
</dbReference>
<dbReference type="Pfam" id="PF12833">
    <property type="entry name" value="HTH_18"/>
    <property type="match status" value="1"/>
</dbReference>
<sequence>MDRKQKFQIHFKEGDAAAEITTAKSWRGVSVQFSRLKLPAEYEFKWEGHSHYLAHHDLVLLDGEMEVVGERPVAAQDLRDKMTYVPAGQTITGWCSPVARLNAFTVVNFNPVDMEEELQVEFNGAEPRPQIYFKDDALGATMRKLGRLMADKNQPAAKVYIETVGLTAALEMFRISQPETTKIKLAGQLSQAQANMVKEFIAENLARDIGLDDLASVCGLTRFHFSRSFKATFGEPPHRYLTRVRMERATQMLAATKLSLSDIAGACGFNGISQFGRAFRDVVGKTPLEFRRQA</sequence>
<proteinExistence type="predicted"/>
<feature type="domain" description="HTH araC/xylS-type" evidence="4">
    <location>
        <begin position="195"/>
        <end position="293"/>
    </location>
</feature>
<dbReference type="RefSeq" id="WP_071832822.1">
    <property type="nucleotide sequence ID" value="NZ_LSRP01000080.1"/>
</dbReference>
<organism evidence="5 6">
    <name type="scientific">Pararhizobium antarcticum</name>
    <dbReference type="NCBI Taxonomy" id="1798805"/>
    <lineage>
        <taxon>Bacteria</taxon>
        <taxon>Pseudomonadati</taxon>
        <taxon>Pseudomonadota</taxon>
        <taxon>Alphaproteobacteria</taxon>
        <taxon>Hyphomicrobiales</taxon>
        <taxon>Rhizobiaceae</taxon>
        <taxon>Rhizobium/Agrobacterium group</taxon>
        <taxon>Pararhizobium</taxon>
    </lineage>
</organism>
<protein>
    <recommendedName>
        <fullName evidence="4">HTH araC/xylS-type domain-containing protein</fullName>
    </recommendedName>
</protein>